<feature type="non-terminal residue" evidence="1">
    <location>
        <position position="1"/>
    </location>
</feature>
<keyword evidence="2" id="KW-1185">Reference proteome</keyword>
<comment type="caution">
    <text evidence="1">The sequence shown here is derived from an EMBL/GenBank/DDBJ whole genome shotgun (WGS) entry which is preliminary data.</text>
</comment>
<protein>
    <submittedName>
        <fullName evidence="1">Uncharacterized protein</fullName>
    </submittedName>
</protein>
<accession>A0AAD6ANM6</accession>
<sequence>MLFRLRYPGFKKTTSWRNRSCEVQPDWNPEDPDFHVAFEIMTDYDLTCLCQELIKTVSLWIYNGAVPEDALFPFGPFFVEIAGAVVDACVFGLHILSGVLEEQQSHK</sequence>
<gene>
    <name evidence="1" type="ORF">JOQ06_015953</name>
</gene>
<evidence type="ECO:0000313" key="2">
    <source>
        <dbReference type="Proteomes" id="UP001219934"/>
    </source>
</evidence>
<dbReference type="Proteomes" id="UP001219934">
    <property type="component" value="Unassembled WGS sequence"/>
</dbReference>
<proteinExistence type="predicted"/>
<organism evidence="1 2">
    <name type="scientific">Pogonophryne albipinna</name>
    <dbReference type="NCBI Taxonomy" id="1090488"/>
    <lineage>
        <taxon>Eukaryota</taxon>
        <taxon>Metazoa</taxon>
        <taxon>Chordata</taxon>
        <taxon>Craniata</taxon>
        <taxon>Vertebrata</taxon>
        <taxon>Euteleostomi</taxon>
        <taxon>Actinopterygii</taxon>
        <taxon>Neopterygii</taxon>
        <taxon>Teleostei</taxon>
        <taxon>Neoteleostei</taxon>
        <taxon>Acanthomorphata</taxon>
        <taxon>Eupercaria</taxon>
        <taxon>Perciformes</taxon>
        <taxon>Notothenioidei</taxon>
        <taxon>Pogonophryne</taxon>
    </lineage>
</organism>
<reference evidence="1" key="1">
    <citation type="submission" date="2022-11" db="EMBL/GenBank/DDBJ databases">
        <title>Chromosome-level genome of Pogonophryne albipinna.</title>
        <authorList>
            <person name="Jo E."/>
        </authorList>
    </citation>
    <scope>NUCLEOTIDE SEQUENCE</scope>
    <source>
        <strain evidence="1">SGF0006</strain>
        <tissue evidence="1">Muscle</tissue>
    </source>
</reference>
<dbReference type="EMBL" id="JAPTMU010000018">
    <property type="protein sequence ID" value="KAJ4928156.1"/>
    <property type="molecule type" value="Genomic_DNA"/>
</dbReference>
<evidence type="ECO:0000313" key="1">
    <source>
        <dbReference type="EMBL" id="KAJ4928156.1"/>
    </source>
</evidence>
<name>A0AAD6ANM6_9TELE</name>
<dbReference type="AlphaFoldDB" id="A0AAD6ANM6"/>